<organism evidence="1 2">
    <name type="scientific">Marivirga lumbricoides</name>
    <dbReference type="NCBI Taxonomy" id="1046115"/>
    <lineage>
        <taxon>Bacteria</taxon>
        <taxon>Pseudomonadati</taxon>
        <taxon>Bacteroidota</taxon>
        <taxon>Cytophagia</taxon>
        <taxon>Cytophagales</taxon>
        <taxon>Marivirgaceae</taxon>
        <taxon>Marivirga</taxon>
    </lineage>
</organism>
<name>A0A2T4DE14_9BACT</name>
<protein>
    <submittedName>
        <fullName evidence="1">Uncharacterized protein</fullName>
    </submittedName>
</protein>
<dbReference type="AlphaFoldDB" id="A0A2T4DE14"/>
<evidence type="ECO:0000313" key="1">
    <source>
        <dbReference type="EMBL" id="PTB91967.1"/>
    </source>
</evidence>
<gene>
    <name evidence="1" type="ORF">C9994_14700</name>
</gene>
<evidence type="ECO:0000313" key="2">
    <source>
        <dbReference type="Proteomes" id="UP000240608"/>
    </source>
</evidence>
<sequence>GGLGNSESFMQTRIYRIPEGLLKENSENVIAVKVIDIGLDGGIYEGPLGIFEEADLVHIREW</sequence>
<comment type="caution">
    <text evidence="1">The sequence shown here is derived from an EMBL/GenBank/DDBJ whole genome shotgun (WGS) entry which is preliminary data.</text>
</comment>
<proteinExistence type="predicted"/>
<dbReference type="EMBL" id="PYVU01000282">
    <property type="protein sequence ID" value="PTB91967.1"/>
    <property type="molecule type" value="Genomic_DNA"/>
</dbReference>
<feature type="non-terminal residue" evidence="1">
    <location>
        <position position="1"/>
    </location>
</feature>
<dbReference type="Proteomes" id="UP000240608">
    <property type="component" value="Unassembled WGS sequence"/>
</dbReference>
<accession>A0A2T4DE14</accession>
<reference evidence="1 2" key="1">
    <citation type="submission" date="2018-03" db="EMBL/GenBank/DDBJ databases">
        <title>Cross-interface Injection: A General Nanoliter Liquid Handling Method Applied to Single Cells Genome Amplification Automated Nanoliter Liquid Handling Applied to Single Cell Multiple Displacement Amplification.</title>
        <authorList>
            <person name="Yun J."/>
            <person name="Xu P."/>
            <person name="Xu J."/>
            <person name="Dai X."/>
            <person name="Wang Y."/>
            <person name="Zheng X."/>
            <person name="Cao C."/>
            <person name="Yi Q."/>
            <person name="Zhu Y."/>
            <person name="Wang L."/>
            <person name="Dong Z."/>
            <person name="Huang Y."/>
            <person name="Huang L."/>
            <person name="Du W."/>
        </authorList>
    </citation>
    <scope>NUCLEOTIDE SEQUENCE [LARGE SCALE GENOMIC DNA]</scope>
    <source>
        <strain evidence="1 2">Z-D1-2</strain>
    </source>
</reference>